<feature type="compositionally biased region" description="Polar residues" evidence="9">
    <location>
        <begin position="332"/>
        <end position="342"/>
    </location>
</feature>
<keyword evidence="5" id="KW-0336">GPI-anchor</keyword>
<keyword evidence="8" id="KW-0449">Lipoprotein</keyword>
<name>A0A139I7K4_9PEZI</name>
<keyword evidence="5" id="KW-0325">Glycoprotein</keyword>
<feature type="region of interest" description="Disordered" evidence="9">
    <location>
        <begin position="314"/>
        <end position="399"/>
    </location>
</feature>
<dbReference type="STRING" id="113226.A0A139I7K4"/>
<dbReference type="OrthoDB" id="5431405at2759"/>
<keyword evidence="7" id="KW-1015">Disulfide bond</keyword>
<keyword evidence="12" id="KW-1185">Reference proteome</keyword>
<gene>
    <name evidence="11" type="ORF">AC579_2741</name>
</gene>
<reference evidence="11 12" key="1">
    <citation type="submission" date="2015-07" db="EMBL/GenBank/DDBJ databases">
        <title>Comparative genomics of the Sigatoka disease complex on banana suggests a link between parallel evolutionary changes in Pseudocercospora fijiensis and Pseudocercospora eumusae and increased virulence on the banana host.</title>
        <authorList>
            <person name="Chang T.-C."/>
            <person name="Salvucci A."/>
            <person name="Crous P.W."/>
            <person name="Stergiopoulos I."/>
        </authorList>
    </citation>
    <scope>NUCLEOTIDE SEQUENCE [LARGE SCALE GENOMIC DNA]</scope>
    <source>
        <strain evidence="11 12">CBS 116634</strain>
    </source>
</reference>
<evidence type="ECO:0000259" key="10">
    <source>
        <dbReference type="Pfam" id="PF05730"/>
    </source>
</evidence>
<keyword evidence="5" id="KW-0472">Membrane</keyword>
<feature type="compositionally biased region" description="Low complexity" evidence="9">
    <location>
        <begin position="343"/>
        <end position="361"/>
    </location>
</feature>
<comment type="similarity">
    <text evidence="3">Belongs to the RBT5 family.</text>
</comment>
<feature type="compositionally biased region" description="Low complexity" evidence="9">
    <location>
        <begin position="314"/>
        <end position="326"/>
    </location>
</feature>
<evidence type="ECO:0000256" key="6">
    <source>
        <dbReference type="ARBA" id="ARBA00022729"/>
    </source>
</evidence>
<dbReference type="Pfam" id="PF05730">
    <property type="entry name" value="CFEM"/>
    <property type="match status" value="1"/>
</dbReference>
<evidence type="ECO:0000256" key="4">
    <source>
        <dbReference type="ARBA" id="ARBA00022525"/>
    </source>
</evidence>
<evidence type="ECO:0000256" key="2">
    <source>
        <dbReference type="ARBA" id="ARBA00004613"/>
    </source>
</evidence>
<protein>
    <recommendedName>
        <fullName evidence="10">CFEM domain-containing protein</fullName>
    </recommendedName>
</protein>
<organism evidence="11 12">
    <name type="scientific">Pseudocercospora musae</name>
    <dbReference type="NCBI Taxonomy" id="113226"/>
    <lineage>
        <taxon>Eukaryota</taxon>
        <taxon>Fungi</taxon>
        <taxon>Dikarya</taxon>
        <taxon>Ascomycota</taxon>
        <taxon>Pezizomycotina</taxon>
        <taxon>Dothideomycetes</taxon>
        <taxon>Dothideomycetidae</taxon>
        <taxon>Mycosphaerellales</taxon>
        <taxon>Mycosphaerellaceae</taxon>
        <taxon>Pseudocercospora</taxon>
    </lineage>
</organism>
<evidence type="ECO:0000256" key="1">
    <source>
        <dbReference type="ARBA" id="ARBA00004589"/>
    </source>
</evidence>
<dbReference type="Proteomes" id="UP000073492">
    <property type="component" value="Unassembled WGS sequence"/>
</dbReference>
<dbReference type="GO" id="GO:0098552">
    <property type="term" value="C:side of membrane"/>
    <property type="evidence" value="ECO:0007669"/>
    <property type="project" value="UniProtKB-KW"/>
</dbReference>
<dbReference type="EMBL" id="LFZO01000241">
    <property type="protein sequence ID" value="KXT10727.1"/>
    <property type="molecule type" value="Genomic_DNA"/>
</dbReference>
<dbReference type="AlphaFoldDB" id="A0A139I7K4"/>
<keyword evidence="4" id="KW-0964">Secreted</keyword>
<evidence type="ECO:0000256" key="3">
    <source>
        <dbReference type="ARBA" id="ARBA00010031"/>
    </source>
</evidence>
<feature type="compositionally biased region" description="Low complexity" evidence="9">
    <location>
        <begin position="718"/>
        <end position="729"/>
    </location>
</feature>
<feature type="domain" description="CFEM" evidence="10">
    <location>
        <begin position="507"/>
        <end position="570"/>
    </location>
</feature>
<proteinExistence type="inferred from homology"/>
<evidence type="ECO:0000256" key="9">
    <source>
        <dbReference type="SAM" id="MobiDB-lite"/>
    </source>
</evidence>
<comment type="caution">
    <text evidence="11">The sequence shown here is derived from an EMBL/GenBank/DDBJ whole genome shotgun (WGS) entry which is preliminary data.</text>
</comment>
<comment type="subcellular location">
    <subcellularLocation>
        <location evidence="1">Membrane</location>
        <topology evidence="1">Lipid-anchor</topology>
        <topology evidence="1">GPI-anchor</topology>
    </subcellularLocation>
    <subcellularLocation>
        <location evidence="2">Secreted</location>
    </subcellularLocation>
</comment>
<feature type="region of interest" description="Disordered" evidence="9">
    <location>
        <begin position="701"/>
        <end position="760"/>
    </location>
</feature>
<dbReference type="InterPro" id="IPR008427">
    <property type="entry name" value="Extracellular_membr_CFEM_dom"/>
</dbReference>
<evidence type="ECO:0000313" key="11">
    <source>
        <dbReference type="EMBL" id="KXT10727.1"/>
    </source>
</evidence>
<sequence>MTPSTDLLCIDSASDNGVRLQEKTSASAPWWSTDFYRRVVSMGEPPYADAYKGAVHLSFLAACQIQTSRFVLFPPASRVLASSKRGSFFSAAQAFVTTQPYLALSALAQTSYLNPGFGKVNMHSTFAALAVTGLALQQVAAFGGHGGGGYGGGWGGGSSYSTPDNTDNQCSNEQSSGYNWSSLNSGSFSNYGSNTFSGWSCSNSFGKRDLLSKRTFQSKCITSNLDDEPSIACDGSDKMSIDDVTFKPAGDSKGKGCNIGVHSIGFNCGSASSSVSSYSSTSAAVSSYSTPEVYTTSTSAAVSSYSTPEVYTTSTSVSAAETSSTEGIPGYGSTSQPTASGYETSTPSAPASSSTESSPASFSYDTSSAPTPPVYETSSVPTAPGYETTPSSTESSPITTSAAASSAWTVPGYGNSSTQGIPGYGSSSSSSSSTEVNAVTTSSDIPSYTTSTIYSTTLQTITSCAPEVTNCPASTGGTYVVTQTVAVSTTVCPVTATETPAESTPVPQGPDVLPKCLNTWLYLSGCKDNSDYECFCKNSEFMTKVYNCLSAWSDSNDATNSGAGYLMGICAKYIPENPAIITGCPSTIVPATGYSPPTSNPSSPKTVTQYSTVVSTAITSCGPEVTNCPATVQISTYAIATSVPPVVSAPSSTEGSPISSAAVTSPPAVPCTTITYSSASVVTTVTVPQVQITTYTVTQSGSTQTVPGLGYGTPPPAGSSGAGPTTPATAPTPAPYPTTSSAPGPVGPVGGSSSSFGTTYIPSQPTNSIVPYTGAGTKTSISGLGAIAVIVALLA</sequence>
<feature type="compositionally biased region" description="Low complexity" evidence="9">
    <location>
        <begin position="387"/>
        <end position="399"/>
    </location>
</feature>
<evidence type="ECO:0000256" key="8">
    <source>
        <dbReference type="ARBA" id="ARBA00023288"/>
    </source>
</evidence>
<evidence type="ECO:0000256" key="5">
    <source>
        <dbReference type="ARBA" id="ARBA00022622"/>
    </source>
</evidence>
<keyword evidence="6" id="KW-0732">Signal</keyword>
<accession>A0A139I7K4</accession>
<dbReference type="GO" id="GO:0005576">
    <property type="term" value="C:extracellular region"/>
    <property type="evidence" value="ECO:0007669"/>
    <property type="project" value="UniProtKB-SubCell"/>
</dbReference>
<evidence type="ECO:0000313" key="12">
    <source>
        <dbReference type="Proteomes" id="UP000073492"/>
    </source>
</evidence>
<evidence type="ECO:0000256" key="7">
    <source>
        <dbReference type="ARBA" id="ARBA00023157"/>
    </source>
</evidence>